<reference evidence="3 4" key="1">
    <citation type="submission" date="2016-05" db="EMBL/GenBank/DDBJ databases">
        <title>Microbial consortia oxidize butane by reversing methanogenesis.</title>
        <authorList>
            <person name="Laso-Perez R."/>
            <person name="Richter M."/>
            <person name="Wegener G."/>
            <person name="Musat F."/>
        </authorList>
    </citation>
    <scope>NUCLEOTIDE SEQUENCE [LARGE SCALE GENOMIC DNA]</scope>
    <source>
        <strain evidence="3">BOX1</strain>
    </source>
</reference>
<dbReference type="Proteomes" id="UP000185779">
    <property type="component" value="Unassembled WGS sequence"/>
</dbReference>
<proteinExistence type="predicted"/>
<dbReference type="Proteomes" id="UP000885936">
    <property type="component" value="Unassembled WGS sequence"/>
</dbReference>
<protein>
    <submittedName>
        <fullName evidence="3">Uncharacterized protein</fullName>
    </submittedName>
</protein>
<evidence type="ECO:0000313" key="1">
    <source>
        <dbReference type="EMBL" id="HDM36658.1"/>
    </source>
</evidence>
<accession>A0A1F2P2X3</accession>
<dbReference type="Proteomes" id="UP000885863">
    <property type="component" value="Unassembled WGS sequence"/>
</dbReference>
<name>A0A1F2P2X3_9EURY</name>
<sequence length="126" mass="14861">MIDEIKRRLPIKNVLVFRWVFDEATSLSEIEERFKGYYYITKPRPDILVTSAFIKPYVICVLIQRSDDGGDLLVIQTFAGRYPYEKVVGGAYFYAMRAGIKIIKEEPEDIPKPYFMDDEYKMKKEE</sequence>
<dbReference type="AlphaFoldDB" id="A0A1F2P2X3"/>
<dbReference type="EMBL" id="DRIE01000039">
    <property type="protein sequence ID" value="HEC56727.1"/>
    <property type="molecule type" value="Genomic_DNA"/>
</dbReference>
<evidence type="ECO:0000313" key="2">
    <source>
        <dbReference type="EMBL" id="HEC56727.1"/>
    </source>
</evidence>
<dbReference type="EMBL" id="DQZR01000229">
    <property type="protein sequence ID" value="HDM36658.1"/>
    <property type="molecule type" value="Genomic_DNA"/>
</dbReference>
<keyword evidence="4" id="KW-1185">Reference proteome</keyword>
<dbReference type="EMBL" id="LYOR01000011">
    <property type="protein sequence ID" value="OFV65544.1"/>
    <property type="molecule type" value="Genomic_DNA"/>
</dbReference>
<reference evidence="1" key="2">
    <citation type="journal article" date="2020" name="mSystems">
        <title>Genome- and Community-Level Interaction Insights into Carbon Utilization and Element Cycling Functions of Hydrothermarchaeota in Hydrothermal Sediment.</title>
        <authorList>
            <person name="Zhou Z."/>
            <person name="Liu Y."/>
            <person name="Xu W."/>
            <person name="Pan J."/>
            <person name="Luo Z.H."/>
            <person name="Li M."/>
        </authorList>
    </citation>
    <scope>NUCLEOTIDE SEQUENCE [LARGE SCALE GENOMIC DNA]</scope>
    <source>
        <strain evidence="1">HyVt-185</strain>
        <strain evidence="2">HyVt-386</strain>
    </source>
</reference>
<gene>
    <name evidence="1" type="ORF">ENG09_05365</name>
    <name evidence="2" type="ORF">ENI32_02415</name>
    <name evidence="3" type="ORF">SBU_001574</name>
</gene>
<organism evidence="3 4">
    <name type="scientific">Candidatus Syntropharchaeum butanivorans</name>
    <dbReference type="NCBI Taxonomy" id="1839936"/>
    <lineage>
        <taxon>Archaea</taxon>
        <taxon>Methanobacteriati</taxon>
        <taxon>Methanobacteriota</taxon>
        <taxon>Stenosarchaea group</taxon>
        <taxon>Methanomicrobia</taxon>
        <taxon>Methanosarcinales</taxon>
        <taxon>ANME-2 cluster</taxon>
        <taxon>Candidatus Syntropharchaeum</taxon>
    </lineage>
</organism>
<evidence type="ECO:0000313" key="4">
    <source>
        <dbReference type="Proteomes" id="UP000185779"/>
    </source>
</evidence>
<evidence type="ECO:0000313" key="3">
    <source>
        <dbReference type="EMBL" id="OFV65544.1"/>
    </source>
</evidence>
<comment type="caution">
    <text evidence="3">The sequence shown here is derived from an EMBL/GenBank/DDBJ whole genome shotgun (WGS) entry which is preliminary data.</text>
</comment>